<evidence type="ECO:0000313" key="4">
    <source>
        <dbReference type="Proteomes" id="UP000199300"/>
    </source>
</evidence>
<evidence type="ECO:0000313" key="3">
    <source>
        <dbReference type="EMBL" id="SEN41913.1"/>
    </source>
</evidence>
<dbReference type="Pfam" id="PF14493">
    <property type="entry name" value="HTH_40"/>
    <property type="match status" value="1"/>
</dbReference>
<organism evidence="3 4">
    <name type="scientific">Amphibacillus marinus</name>
    <dbReference type="NCBI Taxonomy" id="872970"/>
    <lineage>
        <taxon>Bacteria</taxon>
        <taxon>Bacillati</taxon>
        <taxon>Bacillota</taxon>
        <taxon>Bacilli</taxon>
        <taxon>Bacillales</taxon>
        <taxon>Bacillaceae</taxon>
        <taxon>Amphibacillus</taxon>
    </lineage>
</organism>
<dbReference type="InterPro" id="IPR036388">
    <property type="entry name" value="WH-like_DNA-bd_sf"/>
</dbReference>
<dbReference type="Proteomes" id="UP000199300">
    <property type="component" value="Unassembled WGS sequence"/>
</dbReference>
<name>A0A1H8GD55_9BACI</name>
<dbReference type="EMBL" id="FODJ01000001">
    <property type="protein sequence ID" value="SEN41913.1"/>
    <property type="molecule type" value="Genomic_DNA"/>
</dbReference>
<dbReference type="GO" id="GO:0006260">
    <property type="term" value="P:DNA replication"/>
    <property type="evidence" value="ECO:0007669"/>
    <property type="project" value="InterPro"/>
</dbReference>
<dbReference type="InterPro" id="IPR008308">
    <property type="entry name" value="YpbB-like"/>
</dbReference>
<proteinExistence type="predicted"/>
<dbReference type="Gene3D" id="1.10.10.10">
    <property type="entry name" value="Winged helix-like DNA-binding domain superfamily/Winged helix DNA-binding domain"/>
    <property type="match status" value="1"/>
</dbReference>
<dbReference type="InterPro" id="IPR018982">
    <property type="entry name" value="RQC_domain"/>
</dbReference>
<dbReference type="SUPFAM" id="SSF46785">
    <property type="entry name" value="Winged helix' DNA-binding domain"/>
    <property type="match status" value="1"/>
</dbReference>
<dbReference type="GO" id="GO:0006281">
    <property type="term" value="P:DNA repair"/>
    <property type="evidence" value="ECO:0007669"/>
    <property type="project" value="InterPro"/>
</dbReference>
<dbReference type="Gene3D" id="1.10.10.1390">
    <property type="entry name" value="ATP-dependent DNA helicase RecQ"/>
    <property type="match status" value="1"/>
</dbReference>
<keyword evidence="4" id="KW-1185">Reference proteome</keyword>
<dbReference type="AlphaFoldDB" id="A0A1H8GD55"/>
<dbReference type="STRING" id="872970.SAMN04488134_10136"/>
<gene>
    <name evidence="3" type="ORF">SAMN04488134_10136</name>
</gene>
<dbReference type="InterPro" id="IPR036390">
    <property type="entry name" value="WH_DNA-bd_sf"/>
</dbReference>
<dbReference type="GO" id="GO:0043138">
    <property type="term" value="F:3'-5' DNA helicase activity"/>
    <property type="evidence" value="ECO:0007669"/>
    <property type="project" value="InterPro"/>
</dbReference>
<evidence type="ECO:0000259" key="1">
    <source>
        <dbReference type="Pfam" id="PF09382"/>
    </source>
</evidence>
<feature type="domain" description="Helicase Helix-turn-helix" evidence="2">
    <location>
        <begin position="255"/>
        <end position="343"/>
    </location>
</feature>
<dbReference type="OrthoDB" id="2354672at2"/>
<feature type="domain" description="RQC" evidence="1">
    <location>
        <begin position="6"/>
        <end position="93"/>
    </location>
</feature>
<sequence>MLRYLILFCFNRIGEQRTVASIYHILTGRRSAQTIQDVHLYQLTNFYGATKSLTRVQFTNIIKELIAQNYLNERDQSLVVLTAQAKNYLVKEQDKYPIHYLQGLKYVDIMDGFIARFHLAVQTYSNLVMKNKTFRPISDDETVQHWVKQNFHQNRQELRYWLRGIHNELLSFLNALDNEMYAMLFVDRLSGYQQAGYSIQQLARIYQIEEPEIELILVLLFHKLLTFAETNQLSTVRTFVEDLNLRKNNRFLTKSAQITLRLLESDYTIAQIAQKRKLKRATIEDHIIELTYAYYPFRIHTFIDQSSLENITLTIAKLPNHKLSLIKQALHNNYSYFQIRLALVHFHNL</sequence>
<dbReference type="PIRSF" id="PIRSF021350">
    <property type="entry name" value="UCP021350"/>
    <property type="match status" value="1"/>
</dbReference>
<reference evidence="3 4" key="1">
    <citation type="submission" date="2016-10" db="EMBL/GenBank/DDBJ databases">
        <authorList>
            <person name="de Groot N.N."/>
        </authorList>
    </citation>
    <scope>NUCLEOTIDE SEQUENCE [LARGE SCALE GENOMIC DNA]</scope>
    <source>
        <strain evidence="3 4">CGMCC 1.10434</strain>
    </source>
</reference>
<protein>
    <submittedName>
        <fullName evidence="3">Uncharacterized protein YpbB</fullName>
    </submittedName>
</protein>
<dbReference type="Pfam" id="PF09382">
    <property type="entry name" value="RQC"/>
    <property type="match status" value="1"/>
</dbReference>
<evidence type="ECO:0000259" key="2">
    <source>
        <dbReference type="Pfam" id="PF14493"/>
    </source>
</evidence>
<dbReference type="RefSeq" id="WP_091493364.1">
    <property type="nucleotide sequence ID" value="NZ_FODJ01000001.1"/>
</dbReference>
<accession>A0A1H8GD55</accession>
<dbReference type="InterPro" id="IPR029491">
    <property type="entry name" value="Helicase_HTH"/>
</dbReference>